<gene>
    <name evidence="5" type="ORF">FNY66_12455</name>
</gene>
<dbReference type="GO" id="GO:0003700">
    <property type="term" value="F:DNA-binding transcription factor activity"/>
    <property type="evidence" value="ECO:0007669"/>
    <property type="project" value="InterPro"/>
</dbReference>
<comment type="caution">
    <text evidence="5">The sequence shown here is derived from an EMBL/GenBank/DDBJ whole genome shotgun (WGS) entry which is preliminary data.</text>
</comment>
<dbReference type="GO" id="GO:0043565">
    <property type="term" value="F:sequence-specific DNA binding"/>
    <property type="evidence" value="ECO:0007669"/>
    <property type="project" value="InterPro"/>
</dbReference>
<reference evidence="5" key="1">
    <citation type="submission" date="2019-07" db="EMBL/GenBank/DDBJ databases">
        <authorList>
            <person name="Wongkuna S."/>
            <person name="Scaria J."/>
        </authorList>
    </citation>
    <scope>NUCLEOTIDE SEQUENCE [LARGE SCALE GENOMIC DNA]</scope>
    <source>
        <strain evidence="5">SW178</strain>
    </source>
</reference>
<organism evidence="5 6">
    <name type="scientific">Mediterraneibacter catenae</name>
    <dbReference type="NCBI Taxonomy" id="2594882"/>
    <lineage>
        <taxon>Bacteria</taxon>
        <taxon>Bacillati</taxon>
        <taxon>Bacillota</taxon>
        <taxon>Clostridia</taxon>
        <taxon>Lachnospirales</taxon>
        <taxon>Lachnospiraceae</taxon>
        <taxon>Mediterraneibacter</taxon>
    </lineage>
</organism>
<evidence type="ECO:0000256" key="2">
    <source>
        <dbReference type="ARBA" id="ARBA00023125"/>
    </source>
</evidence>
<evidence type="ECO:0000256" key="3">
    <source>
        <dbReference type="ARBA" id="ARBA00023163"/>
    </source>
</evidence>
<dbReference type="SMART" id="SM00342">
    <property type="entry name" value="HTH_ARAC"/>
    <property type="match status" value="1"/>
</dbReference>
<evidence type="ECO:0000256" key="1">
    <source>
        <dbReference type="ARBA" id="ARBA00023015"/>
    </source>
</evidence>
<dbReference type="PROSITE" id="PS01124">
    <property type="entry name" value="HTH_ARAC_FAMILY_2"/>
    <property type="match status" value="1"/>
</dbReference>
<protein>
    <submittedName>
        <fullName evidence="5">AraC family transcriptional regulator</fullName>
    </submittedName>
</protein>
<dbReference type="OrthoDB" id="9774814at2"/>
<dbReference type="Pfam" id="PF12833">
    <property type="entry name" value="HTH_18"/>
    <property type="match status" value="1"/>
</dbReference>
<dbReference type="EMBL" id="VMSO01000020">
    <property type="protein sequence ID" value="KAA8500653.1"/>
    <property type="molecule type" value="Genomic_DNA"/>
</dbReference>
<keyword evidence="1" id="KW-0805">Transcription regulation</keyword>
<evidence type="ECO:0000313" key="6">
    <source>
        <dbReference type="Proteomes" id="UP000322025"/>
    </source>
</evidence>
<accession>A0A5M9HVQ0</accession>
<feature type="domain" description="HTH araC/xylS-type" evidence="4">
    <location>
        <begin position="1"/>
        <end position="95"/>
    </location>
</feature>
<dbReference type="AlphaFoldDB" id="A0A5M9HVQ0"/>
<keyword evidence="2" id="KW-0238">DNA-binding</keyword>
<dbReference type="SUPFAM" id="SSF46689">
    <property type="entry name" value="Homeodomain-like"/>
    <property type="match status" value="1"/>
</dbReference>
<keyword evidence="3" id="KW-0804">Transcription</keyword>
<evidence type="ECO:0000313" key="5">
    <source>
        <dbReference type="EMBL" id="KAA8500653.1"/>
    </source>
</evidence>
<dbReference type="Proteomes" id="UP000322025">
    <property type="component" value="Unassembled WGS sequence"/>
</dbReference>
<sequence>MSLNFAHPRDPVHRQRVLDGESTIDRYLSHQFKTYTGMPLIQFIIKKRLTAARNMIRSGMPAMDACMLCGFNDYSNFHKAFKKEFGKSPKEFRKI</sequence>
<name>A0A5M9HVQ0_9FIRM</name>
<dbReference type="PANTHER" id="PTHR43280">
    <property type="entry name" value="ARAC-FAMILY TRANSCRIPTIONAL REGULATOR"/>
    <property type="match status" value="1"/>
</dbReference>
<keyword evidence="6" id="KW-1185">Reference proteome</keyword>
<dbReference type="InterPro" id="IPR009057">
    <property type="entry name" value="Homeodomain-like_sf"/>
</dbReference>
<proteinExistence type="predicted"/>
<dbReference type="InterPro" id="IPR018060">
    <property type="entry name" value="HTH_AraC"/>
</dbReference>
<dbReference type="Gene3D" id="1.10.10.60">
    <property type="entry name" value="Homeodomain-like"/>
    <property type="match status" value="1"/>
</dbReference>
<dbReference type="PANTHER" id="PTHR43280:SF34">
    <property type="entry name" value="ARAC-FAMILY TRANSCRIPTIONAL REGULATOR"/>
    <property type="match status" value="1"/>
</dbReference>
<evidence type="ECO:0000259" key="4">
    <source>
        <dbReference type="PROSITE" id="PS01124"/>
    </source>
</evidence>